<dbReference type="GO" id="GO:0016787">
    <property type="term" value="F:hydrolase activity"/>
    <property type="evidence" value="ECO:0007669"/>
    <property type="project" value="UniProtKB-KW"/>
</dbReference>
<dbReference type="EMBL" id="JAABOQ010000001">
    <property type="protein sequence ID" value="NER15655.1"/>
    <property type="molecule type" value="Genomic_DNA"/>
</dbReference>
<proteinExistence type="predicted"/>
<dbReference type="Gene3D" id="1.10.150.240">
    <property type="entry name" value="Putative phosphatase, domain 2"/>
    <property type="match status" value="1"/>
</dbReference>
<dbReference type="SFLD" id="SFLDS00003">
    <property type="entry name" value="Haloacid_Dehalogenase"/>
    <property type="match status" value="1"/>
</dbReference>
<dbReference type="CDD" id="cd02603">
    <property type="entry name" value="HAD_sEH-N_like"/>
    <property type="match status" value="1"/>
</dbReference>
<dbReference type="NCBIfam" id="TIGR01509">
    <property type="entry name" value="HAD-SF-IA-v3"/>
    <property type="match status" value="1"/>
</dbReference>
<sequence>MIKNLLFDFGDIFINLDKSATLNTMKQFGLHQVTPEMNEINNQYEKGEISSIEFIAFYKSLFPRASEKDLEGAWNDIILDFPEYRLSFIEELTSKEEFNLFLLSNTNELHIKKVKENMNNARYDRFKKCFQKFYLSHEIGMRKPDHEIYKYVLKENNLKAEETLFIDDTPENIIAASALNIQTWNLEPGVDDVVDLFKNPIFSA</sequence>
<dbReference type="InterPro" id="IPR023214">
    <property type="entry name" value="HAD_sf"/>
</dbReference>
<reference evidence="1 2" key="1">
    <citation type="submission" date="2020-01" db="EMBL/GenBank/DDBJ databases">
        <title>Spongiivirga citrea KCTC 32990T.</title>
        <authorList>
            <person name="Wang G."/>
        </authorList>
    </citation>
    <scope>NUCLEOTIDE SEQUENCE [LARGE SCALE GENOMIC DNA]</scope>
    <source>
        <strain evidence="1 2">KCTC 32990</strain>
    </source>
</reference>
<name>A0A6M0CCZ4_9FLAO</name>
<dbReference type="Pfam" id="PF00702">
    <property type="entry name" value="Hydrolase"/>
    <property type="match status" value="1"/>
</dbReference>
<dbReference type="AlphaFoldDB" id="A0A6M0CCZ4"/>
<accession>A0A6M0CCZ4</accession>
<dbReference type="PANTHER" id="PTHR43611">
    <property type="entry name" value="ALPHA-D-GLUCOSE 1-PHOSPHATE PHOSPHATASE"/>
    <property type="match status" value="1"/>
</dbReference>
<dbReference type="PANTHER" id="PTHR43611:SF3">
    <property type="entry name" value="FLAVIN MONONUCLEOTIDE HYDROLASE 1, CHLOROPLATIC"/>
    <property type="match status" value="1"/>
</dbReference>
<gene>
    <name evidence="1" type="ORF">GWK10_00435</name>
</gene>
<dbReference type="SFLD" id="SFLDG01129">
    <property type="entry name" value="C1.5:_HAD__Beta-PGM__Phosphata"/>
    <property type="match status" value="1"/>
</dbReference>
<dbReference type="NCBIfam" id="TIGR01549">
    <property type="entry name" value="HAD-SF-IA-v1"/>
    <property type="match status" value="1"/>
</dbReference>
<organism evidence="1 2">
    <name type="scientific">Spongiivirga citrea</name>
    <dbReference type="NCBI Taxonomy" id="1481457"/>
    <lineage>
        <taxon>Bacteria</taxon>
        <taxon>Pseudomonadati</taxon>
        <taxon>Bacteroidota</taxon>
        <taxon>Flavobacteriia</taxon>
        <taxon>Flavobacteriales</taxon>
        <taxon>Flavobacteriaceae</taxon>
        <taxon>Spongiivirga</taxon>
    </lineage>
</organism>
<dbReference type="InterPro" id="IPR036412">
    <property type="entry name" value="HAD-like_sf"/>
</dbReference>
<dbReference type="SUPFAM" id="SSF56784">
    <property type="entry name" value="HAD-like"/>
    <property type="match status" value="1"/>
</dbReference>
<dbReference type="InterPro" id="IPR006439">
    <property type="entry name" value="HAD-SF_hydro_IA"/>
</dbReference>
<evidence type="ECO:0000313" key="2">
    <source>
        <dbReference type="Proteomes" id="UP000474296"/>
    </source>
</evidence>
<evidence type="ECO:0000313" key="1">
    <source>
        <dbReference type="EMBL" id="NER15655.1"/>
    </source>
</evidence>
<dbReference type="Gene3D" id="3.40.50.1000">
    <property type="entry name" value="HAD superfamily/HAD-like"/>
    <property type="match status" value="1"/>
</dbReference>
<comment type="caution">
    <text evidence="1">The sequence shown here is derived from an EMBL/GenBank/DDBJ whole genome shotgun (WGS) entry which is preliminary data.</text>
</comment>
<protein>
    <submittedName>
        <fullName evidence="1">HAD-IA family hydrolase</fullName>
    </submittedName>
</protein>
<dbReference type="Proteomes" id="UP000474296">
    <property type="component" value="Unassembled WGS sequence"/>
</dbReference>
<keyword evidence="2" id="KW-1185">Reference proteome</keyword>
<dbReference type="InterPro" id="IPR023198">
    <property type="entry name" value="PGP-like_dom2"/>
</dbReference>
<keyword evidence="1" id="KW-0378">Hydrolase</keyword>
<dbReference type="RefSeq" id="WP_164028932.1">
    <property type="nucleotide sequence ID" value="NZ_JAABOQ010000001.1"/>
</dbReference>